<accession>A0AA38HXP0</accession>
<keyword evidence="1" id="KW-0479">Metal-binding</keyword>
<dbReference type="GO" id="GO:0044458">
    <property type="term" value="P:motile cilium assembly"/>
    <property type="evidence" value="ECO:0007669"/>
    <property type="project" value="TreeGrafter"/>
</dbReference>
<dbReference type="InterPro" id="IPR002893">
    <property type="entry name" value="Znf_MYND"/>
</dbReference>
<dbReference type="InterPro" id="IPR052298">
    <property type="entry name" value="ZMYND10"/>
</dbReference>
<reference evidence="6" key="1">
    <citation type="journal article" date="2023" name="G3 (Bethesda)">
        <title>Whole genome assemblies of Zophobas morio and Tenebrio molitor.</title>
        <authorList>
            <person name="Kaur S."/>
            <person name="Stinson S.A."/>
            <person name="diCenzo G.C."/>
        </authorList>
    </citation>
    <scope>NUCLEOTIDE SEQUENCE</scope>
    <source>
        <strain evidence="6">QUZm001</strain>
    </source>
</reference>
<proteinExistence type="predicted"/>
<dbReference type="EMBL" id="JALNTZ010000007">
    <property type="protein sequence ID" value="KAJ3645616.1"/>
    <property type="molecule type" value="Genomic_DNA"/>
</dbReference>
<protein>
    <recommendedName>
        <fullName evidence="5">MYND-type domain-containing protein</fullName>
    </recommendedName>
</protein>
<evidence type="ECO:0000313" key="6">
    <source>
        <dbReference type="EMBL" id="KAJ3645616.1"/>
    </source>
</evidence>
<dbReference type="GO" id="GO:0008270">
    <property type="term" value="F:zinc ion binding"/>
    <property type="evidence" value="ECO:0007669"/>
    <property type="project" value="UniProtKB-KW"/>
</dbReference>
<dbReference type="GO" id="GO:0036158">
    <property type="term" value="P:outer dynein arm assembly"/>
    <property type="evidence" value="ECO:0007669"/>
    <property type="project" value="TreeGrafter"/>
</dbReference>
<dbReference type="GO" id="GO:0036159">
    <property type="term" value="P:inner dynein arm assembly"/>
    <property type="evidence" value="ECO:0007669"/>
    <property type="project" value="TreeGrafter"/>
</dbReference>
<keyword evidence="7" id="KW-1185">Reference proteome</keyword>
<dbReference type="PANTHER" id="PTHR13244:SF7">
    <property type="entry name" value="ZINC FINGER MYND DOMAIN-CONTAINING PROTEIN 10"/>
    <property type="match status" value="1"/>
</dbReference>
<evidence type="ECO:0000256" key="4">
    <source>
        <dbReference type="PROSITE-ProRule" id="PRU00134"/>
    </source>
</evidence>
<keyword evidence="3" id="KW-0862">Zinc</keyword>
<dbReference type="PANTHER" id="PTHR13244">
    <property type="entry name" value="ZINC FINGER MYND DOMAIN CONTAINING PROTEIN 10"/>
    <property type="match status" value="1"/>
</dbReference>
<name>A0AA38HXP0_9CUCU</name>
<dbReference type="AlphaFoldDB" id="A0AA38HXP0"/>
<gene>
    <name evidence="6" type="ORF">Zmor_023258</name>
</gene>
<sequence>MDAILLPTEIEFYVDTMTPQNIRDVGSKQWLEWHQRLQKLNQEALIEASQVREEHVKETLVTLQKSPVLVHEAILINIWKHKILPQLLKLDPAPKNTFLAYTILYHEAVCVALLELVMYHANCCDSLGDSAADLLDYACGTGSQLLSVQKSDIQLKESTREELMRQFNDLTFDIGIRSLSIIRYLAENLEVLTLNICSRIYDTHDVPVLFAQLLLVRPWVKNGKQYRGGKWMDWDGEALGQVEAQVWLTLRHLLLDPACKDYYTITEARRSQLTKLMMMLTPTLLDQLSPLIELKQWLSHMSIMEQVAKASKPILLETVLEIKEKILEQSGGKWKKLAKEQLPTIFCNDQKTLMENAQMLSEAYNTDLIDKFEVKEKASCEQCGKNAIQRCSRCKKVWYCSRSCQVTHWPQHKEACNNTE</sequence>
<evidence type="ECO:0000256" key="1">
    <source>
        <dbReference type="ARBA" id="ARBA00022723"/>
    </source>
</evidence>
<comment type="caution">
    <text evidence="6">The sequence shown here is derived from an EMBL/GenBank/DDBJ whole genome shotgun (WGS) entry which is preliminary data.</text>
</comment>
<feature type="domain" description="MYND-type" evidence="5">
    <location>
        <begin position="380"/>
        <end position="416"/>
    </location>
</feature>
<evidence type="ECO:0000256" key="3">
    <source>
        <dbReference type="ARBA" id="ARBA00022833"/>
    </source>
</evidence>
<dbReference type="Gene3D" id="6.10.140.2220">
    <property type="match status" value="1"/>
</dbReference>
<dbReference type="PROSITE" id="PS01360">
    <property type="entry name" value="ZF_MYND_1"/>
    <property type="match status" value="1"/>
</dbReference>
<organism evidence="6 7">
    <name type="scientific">Zophobas morio</name>
    <dbReference type="NCBI Taxonomy" id="2755281"/>
    <lineage>
        <taxon>Eukaryota</taxon>
        <taxon>Metazoa</taxon>
        <taxon>Ecdysozoa</taxon>
        <taxon>Arthropoda</taxon>
        <taxon>Hexapoda</taxon>
        <taxon>Insecta</taxon>
        <taxon>Pterygota</taxon>
        <taxon>Neoptera</taxon>
        <taxon>Endopterygota</taxon>
        <taxon>Coleoptera</taxon>
        <taxon>Polyphaga</taxon>
        <taxon>Cucujiformia</taxon>
        <taxon>Tenebrionidae</taxon>
        <taxon>Zophobas</taxon>
    </lineage>
</organism>
<evidence type="ECO:0000259" key="5">
    <source>
        <dbReference type="PROSITE" id="PS50865"/>
    </source>
</evidence>
<dbReference type="GO" id="GO:0034451">
    <property type="term" value="C:centriolar satellite"/>
    <property type="evidence" value="ECO:0007669"/>
    <property type="project" value="TreeGrafter"/>
</dbReference>
<evidence type="ECO:0000313" key="7">
    <source>
        <dbReference type="Proteomes" id="UP001168821"/>
    </source>
</evidence>
<evidence type="ECO:0000256" key="2">
    <source>
        <dbReference type="ARBA" id="ARBA00022771"/>
    </source>
</evidence>
<dbReference type="GO" id="GO:0005737">
    <property type="term" value="C:cytoplasm"/>
    <property type="evidence" value="ECO:0007669"/>
    <property type="project" value="TreeGrafter"/>
</dbReference>
<dbReference type="Proteomes" id="UP001168821">
    <property type="component" value="Unassembled WGS sequence"/>
</dbReference>
<dbReference type="PROSITE" id="PS50865">
    <property type="entry name" value="ZF_MYND_2"/>
    <property type="match status" value="1"/>
</dbReference>
<dbReference type="Pfam" id="PF01753">
    <property type="entry name" value="zf-MYND"/>
    <property type="match status" value="1"/>
</dbReference>
<keyword evidence="2 4" id="KW-0863">Zinc-finger</keyword>
<dbReference type="SUPFAM" id="SSF144232">
    <property type="entry name" value="HIT/MYND zinc finger-like"/>
    <property type="match status" value="1"/>
</dbReference>